<proteinExistence type="predicted"/>
<evidence type="ECO:0000313" key="2">
    <source>
        <dbReference type="Proteomes" id="UP001158961"/>
    </source>
</evidence>
<dbReference type="AlphaFoldDB" id="A0AAN2FCZ8"/>
<sequence>MNKQELLVEIDKASSYIEAVMNNENKGGLIVFIDELKLLKVKVINNSLVNNPLRGFPRRYAEMYNDYLHTITDIMHKIEKSVDVYLDSN</sequence>
<dbReference type="Proteomes" id="UP001158961">
    <property type="component" value="Chromosome"/>
</dbReference>
<dbReference type="RefSeq" id="WP_031594008.1">
    <property type="nucleotide sequence ID" value="NZ_JBBJSK010000009.1"/>
</dbReference>
<protein>
    <submittedName>
        <fullName evidence="1">Uncharacterized protein</fullName>
    </submittedName>
</protein>
<evidence type="ECO:0000313" key="1">
    <source>
        <dbReference type="EMBL" id="CAH6295561.1"/>
    </source>
</evidence>
<name>A0AAN2FCZ8_ENTAG</name>
<dbReference type="EMBL" id="OW970315">
    <property type="protein sequence ID" value="CAH6295561.1"/>
    <property type="molecule type" value="Genomic_DNA"/>
</dbReference>
<accession>A0AAN2FCZ8</accession>
<gene>
    <name evidence="1" type="ORF">DAPPPG734_11600</name>
</gene>
<organism evidence="1 2">
    <name type="scientific">Enterobacter agglomerans</name>
    <name type="common">Erwinia herbicola</name>
    <name type="synonym">Pantoea agglomerans</name>
    <dbReference type="NCBI Taxonomy" id="549"/>
    <lineage>
        <taxon>Bacteria</taxon>
        <taxon>Pseudomonadati</taxon>
        <taxon>Pseudomonadota</taxon>
        <taxon>Gammaproteobacteria</taxon>
        <taxon>Enterobacterales</taxon>
        <taxon>Erwiniaceae</taxon>
        <taxon>Pantoea</taxon>
        <taxon>Pantoea agglomerans group</taxon>
    </lineage>
</organism>
<reference evidence="1" key="1">
    <citation type="submission" date="2022-05" db="EMBL/GenBank/DDBJ databases">
        <authorList>
            <person name="Pothier F. J."/>
        </authorList>
    </citation>
    <scope>NUCLEOTIDE SEQUENCE</scope>
    <source>
        <strain evidence="1">DAPP-PG734</strain>
    </source>
</reference>